<dbReference type="GO" id="GO:0003899">
    <property type="term" value="F:DNA-directed RNA polymerase activity"/>
    <property type="evidence" value="ECO:0007669"/>
    <property type="project" value="InterPro"/>
</dbReference>
<dbReference type="HAMAP" id="MF_00320">
    <property type="entry name" value="RNApol_arch_Rpo3"/>
    <property type="match status" value="1"/>
</dbReference>
<keyword evidence="1" id="KW-0240">DNA-directed RNA polymerase</keyword>
<dbReference type="OrthoDB" id="270173at2759"/>
<dbReference type="EMBL" id="KV425882">
    <property type="protein sequence ID" value="KZW04130.1"/>
    <property type="molecule type" value="Genomic_DNA"/>
</dbReference>
<keyword evidence="2" id="KW-0804">Transcription</keyword>
<dbReference type="GO" id="GO:0006366">
    <property type="term" value="P:transcription by RNA polymerase II"/>
    <property type="evidence" value="ECO:0007669"/>
    <property type="project" value="TreeGrafter"/>
</dbReference>
<reference evidence="5 6" key="1">
    <citation type="journal article" date="2016" name="Mol. Biol. Evol.">
        <title>Comparative Genomics of Early-Diverging Mushroom-Forming Fungi Provides Insights into the Origins of Lignocellulose Decay Capabilities.</title>
        <authorList>
            <person name="Nagy L.G."/>
            <person name="Riley R."/>
            <person name="Tritt A."/>
            <person name="Adam C."/>
            <person name="Daum C."/>
            <person name="Floudas D."/>
            <person name="Sun H."/>
            <person name="Yadav J.S."/>
            <person name="Pangilinan J."/>
            <person name="Larsson K.H."/>
            <person name="Matsuura K."/>
            <person name="Barry K."/>
            <person name="Labutti K."/>
            <person name="Kuo R."/>
            <person name="Ohm R.A."/>
            <person name="Bhattacharya S.S."/>
            <person name="Shirouzu T."/>
            <person name="Yoshinaga Y."/>
            <person name="Martin F.M."/>
            <person name="Grigoriev I.V."/>
            <person name="Hibbett D.S."/>
        </authorList>
    </citation>
    <scope>NUCLEOTIDE SEQUENCE [LARGE SCALE GENOMIC DNA]</scope>
    <source>
        <strain evidence="5 6">HHB12029</strain>
    </source>
</reference>
<name>A0A166BUE9_EXIGL</name>
<feature type="domain" description="DNA-directed RNA polymerase RpoA/D/Rpb3-type" evidence="4">
    <location>
        <begin position="17"/>
        <end position="269"/>
    </location>
</feature>
<dbReference type="PANTHER" id="PTHR11800">
    <property type="entry name" value="DNA-DIRECTED RNA POLYMERASE"/>
    <property type="match status" value="1"/>
</dbReference>
<dbReference type="SMART" id="SM00662">
    <property type="entry name" value="RPOLD"/>
    <property type="match status" value="1"/>
</dbReference>
<dbReference type="InterPro" id="IPR011262">
    <property type="entry name" value="DNA-dir_RNA_pol_insert"/>
</dbReference>
<dbReference type="GO" id="GO:0005665">
    <property type="term" value="C:RNA polymerase II, core complex"/>
    <property type="evidence" value="ECO:0007669"/>
    <property type="project" value="TreeGrafter"/>
</dbReference>
<dbReference type="Pfam" id="PF01193">
    <property type="entry name" value="RNA_pol_L"/>
    <property type="match status" value="1"/>
</dbReference>
<sequence length="269" mass="30090">MAAGPANVTIEELKRDRVKFTLENVDLAFANSLRRVMMADLPTVAIDIVEIESNTGVLVDELLAHRLGMVPLVSRNCDEAMRYARDCNCLSYCQYCAVQLELNVSCSDNRTMDVTSHHLEVTRIDPYTHDDGQPGDEISKRIPSFGFPVGKLGEPGIAPVLLAKLRKGQEIKLRCIAKKGVAKEHAKWSPCSAVAFEYDPHNKLRHTSYWFETDEKGEWPATHNAHLEDPPADDAAFDFLAKPEKFYIEVETVGSLMPREVVMKVACKS</sequence>
<evidence type="ECO:0000256" key="1">
    <source>
        <dbReference type="ARBA" id="ARBA00022478"/>
    </source>
</evidence>
<dbReference type="Pfam" id="PF01000">
    <property type="entry name" value="RNA_pol_A_bac"/>
    <property type="match status" value="1"/>
</dbReference>
<dbReference type="InterPro" id="IPR036603">
    <property type="entry name" value="RBP11-like"/>
</dbReference>
<evidence type="ECO:0000313" key="6">
    <source>
        <dbReference type="Proteomes" id="UP000077266"/>
    </source>
</evidence>
<evidence type="ECO:0000313" key="5">
    <source>
        <dbReference type="EMBL" id="KZW04130.1"/>
    </source>
</evidence>
<evidence type="ECO:0000259" key="4">
    <source>
        <dbReference type="SMART" id="SM00662"/>
    </source>
</evidence>
<accession>A0A166BUE9</accession>
<comment type="similarity">
    <text evidence="3">Belongs to the archaeal Rpo3/eukaryotic RPB3 RNA polymerase subunit family.</text>
</comment>
<dbReference type="InterPro" id="IPR050518">
    <property type="entry name" value="Rpo3/RPB3_RNA_Pol_subunit"/>
</dbReference>
<dbReference type="GO" id="GO:0046983">
    <property type="term" value="F:protein dimerization activity"/>
    <property type="evidence" value="ECO:0007669"/>
    <property type="project" value="InterPro"/>
</dbReference>
<dbReference type="InterPro" id="IPR036643">
    <property type="entry name" value="RNApol_insert_sf"/>
</dbReference>
<dbReference type="SUPFAM" id="SSF56553">
    <property type="entry name" value="Insert subdomain of RNA polymerase alpha subunit"/>
    <property type="match status" value="1"/>
</dbReference>
<keyword evidence="6" id="KW-1185">Reference proteome</keyword>
<dbReference type="AlphaFoldDB" id="A0A166BUE9"/>
<proteinExistence type="inferred from homology"/>
<gene>
    <name evidence="5" type="ORF">EXIGLDRAFT_16165</name>
</gene>
<dbReference type="FunCoup" id="A0A166BUE9">
    <property type="interactions" value="648"/>
</dbReference>
<evidence type="ECO:0000256" key="2">
    <source>
        <dbReference type="ARBA" id="ARBA00023163"/>
    </source>
</evidence>
<dbReference type="Proteomes" id="UP000077266">
    <property type="component" value="Unassembled WGS sequence"/>
</dbReference>
<dbReference type="InterPro" id="IPR022842">
    <property type="entry name" value="RNAP_Rpo3/Rpb3/RPAC1"/>
</dbReference>
<dbReference type="InParanoid" id="A0A166BUE9"/>
<dbReference type="STRING" id="1314781.A0A166BUE9"/>
<organism evidence="5 6">
    <name type="scientific">Exidia glandulosa HHB12029</name>
    <dbReference type="NCBI Taxonomy" id="1314781"/>
    <lineage>
        <taxon>Eukaryota</taxon>
        <taxon>Fungi</taxon>
        <taxon>Dikarya</taxon>
        <taxon>Basidiomycota</taxon>
        <taxon>Agaricomycotina</taxon>
        <taxon>Agaricomycetes</taxon>
        <taxon>Auriculariales</taxon>
        <taxon>Exidiaceae</taxon>
        <taxon>Exidia</taxon>
    </lineage>
</organism>
<dbReference type="Gene3D" id="3.30.1360.10">
    <property type="entry name" value="RNA polymerase, RBP11-like subunit"/>
    <property type="match status" value="1"/>
</dbReference>
<dbReference type="InterPro" id="IPR011263">
    <property type="entry name" value="DNA-dir_RNA_pol_RpoA/D/Rpb3"/>
</dbReference>
<evidence type="ECO:0000256" key="3">
    <source>
        <dbReference type="ARBA" id="ARBA00025804"/>
    </source>
</evidence>
<dbReference type="Gene3D" id="2.170.120.12">
    <property type="entry name" value="DNA-directed RNA polymerase, insert domain"/>
    <property type="match status" value="1"/>
</dbReference>
<dbReference type="SUPFAM" id="SSF55257">
    <property type="entry name" value="RBP11-like subunits of RNA polymerase"/>
    <property type="match status" value="1"/>
</dbReference>
<dbReference type="PANTHER" id="PTHR11800:SF2">
    <property type="entry name" value="DNA-DIRECTED RNA POLYMERASE II SUBUNIT RPB3"/>
    <property type="match status" value="1"/>
</dbReference>
<protein>
    <submittedName>
        <fullName evidence="5">Insert subdomain of RNA polymerase alpha subunit</fullName>
    </submittedName>
</protein>
<dbReference type="CDD" id="cd07031">
    <property type="entry name" value="RNAP_II_RPB3"/>
    <property type="match status" value="1"/>
</dbReference>